<evidence type="ECO:0000256" key="1">
    <source>
        <dbReference type="SAM" id="MobiDB-lite"/>
    </source>
</evidence>
<reference evidence="3" key="1">
    <citation type="submission" date="2019-10" db="EMBL/GenBank/DDBJ databases">
        <authorList>
            <consortium name="DOE Joint Genome Institute"/>
            <person name="Kuo A."/>
            <person name="Miyauchi S."/>
            <person name="Kiss E."/>
            <person name="Drula E."/>
            <person name="Kohler A."/>
            <person name="Sanchez-Garcia M."/>
            <person name="Andreopoulos B."/>
            <person name="Barry K.W."/>
            <person name="Bonito G."/>
            <person name="Buee M."/>
            <person name="Carver A."/>
            <person name="Chen C."/>
            <person name="Cichocki N."/>
            <person name="Clum A."/>
            <person name="Culley D."/>
            <person name="Crous P.W."/>
            <person name="Fauchery L."/>
            <person name="Girlanda M."/>
            <person name="Hayes R."/>
            <person name="Keri Z."/>
            <person name="LaButti K."/>
            <person name="Lipzen A."/>
            <person name="Lombard V."/>
            <person name="Magnuson J."/>
            <person name="Maillard F."/>
            <person name="Morin E."/>
            <person name="Murat C."/>
            <person name="Nolan M."/>
            <person name="Ohm R."/>
            <person name="Pangilinan J."/>
            <person name="Pereira M."/>
            <person name="Perotto S."/>
            <person name="Peter M."/>
            <person name="Riley R."/>
            <person name="Sitrit Y."/>
            <person name="Stielow B."/>
            <person name="Szollosi G."/>
            <person name="Zifcakova L."/>
            <person name="Stursova M."/>
            <person name="Spatafora J.W."/>
            <person name="Tedersoo L."/>
            <person name="Vaario L.-M."/>
            <person name="Yamada A."/>
            <person name="Yan M."/>
            <person name="Wang P."/>
            <person name="Xu J."/>
            <person name="Bruns T."/>
            <person name="Baldrian P."/>
            <person name="Vilgalys R."/>
            <person name="Henrissat B."/>
            <person name="Grigoriev I.V."/>
            <person name="Hibbett D."/>
            <person name="Nagy L.G."/>
            <person name="Martin F.M."/>
        </authorList>
    </citation>
    <scope>NUCLEOTIDE SEQUENCE</scope>
    <source>
        <strain evidence="3">Prilba</strain>
    </source>
</reference>
<feature type="compositionally biased region" description="Basic and acidic residues" evidence="1">
    <location>
        <begin position="1"/>
        <end position="13"/>
    </location>
</feature>
<feature type="region of interest" description="Disordered" evidence="1">
    <location>
        <begin position="1"/>
        <end position="92"/>
    </location>
</feature>
<evidence type="ECO:0000313" key="4">
    <source>
        <dbReference type="Proteomes" id="UP000759537"/>
    </source>
</evidence>
<dbReference type="GO" id="GO:0000981">
    <property type="term" value="F:DNA-binding transcription factor activity, RNA polymerase II-specific"/>
    <property type="evidence" value="ECO:0007669"/>
    <property type="project" value="InterPro"/>
</dbReference>
<gene>
    <name evidence="3" type="ORF">DFH94DRAFT_88999</name>
</gene>
<dbReference type="InterPro" id="IPR036864">
    <property type="entry name" value="Zn2-C6_fun-type_DNA-bd_sf"/>
</dbReference>
<feature type="region of interest" description="Disordered" evidence="1">
    <location>
        <begin position="470"/>
        <end position="499"/>
    </location>
</feature>
<keyword evidence="4" id="KW-1185">Reference proteome</keyword>
<dbReference type="InterPro" id="IPR001138">
    <property type="entry name" value="Zn2Cys6_DnaBD"/>
</dbReference>
<feature type="compositionally biased region" description="Basic and acidic residues" evidence="1">
    <location>
        <begin position="481"/>
        <end position="490"/>
    </location>
</feature>
<evidence type="ECO:0000313" key="3">
    <source>
        <dbReference type="EMBL" id="KAF8477693.1"/>
    </source>
</evidence>
<feature type="region of interest" description="Disordered" evidence="1">
    <location>
        <begin position="200"/>
        <end position="290"/>
    </location>
</feature>
<proteinExistence type="predicted"/>
<dbReference type="SUPFAM" id="SSF57701">
    <property type="entry name" value="Zn2/Cys6 DNA-binding domain"/>
    <property type="match status" value="1"/>
</dbReference>
<sequence>MLRHTTPSDHRYPDATNPAVPQGSGTYWASPGLDTSQPAVTRDSEDRHGPSRLRPANQLTSTPYASDTPFSLTQRDSYPALGTTQSECPDQFPYRPQQYIQSVNYAAPPYDLADYPMLPGTAYHSGQYATQASAVTHFEYPPSDPNPFHHTTYDHPTYFSADGQYCMPLGSQHQQNLVSDHAGYLRCDDSFDHYETVTQHPILPIPPSSGSSELGNALVEISPPEPQPMSRASITLPSLPLPSQPAPKHDPSEGAIGPNPVKTEYGVTASGQPFSPMTPLDSPSLTSDHGPYIKEEIQDQFHVGSSMPRASTPLHGHSSLRQRQHTHDSFRMVQDPAAYPGFASSAKRHPPPPSLSIPGPHSYSPGGRIPTPQSSSFSSSDTGTPTSSVNFMDSTATSSSLPTPTPVPNPKAGQGVLKLPTTKRSARRKPAIACLFCRERKIACGAPPVGSADTTCKYCARRSRKCEYPTMSRRGLHKRRDNGGGHHRESEDADYVPTT</sequence>
<dbReference type="Proteomes" id="UP000759537">
    <property type="component" value="Unassembled WGS sequence"/>
</dbReference>
<feature type="region of interest" description="Disordered" evidence="1">
    <location>
        <begin position="305"/>
        <end position="327"/>
    </location>
</feature>
<feature type="compositionally biased region" description="Low complexity" evidence="1">
    <location>
        <begin position="370"/>
        <end position="402"/>
    </location>
</feature>
<feature type="domain" description="Zn(2)-C6 fungal-type" evidence="2">
    <location>
        <begin position="433"/>
        <end position="468"/>
    </location>
</feature>
<feature type="compositionally biased region" description="Polar residues" evidence="1">
    <location>
        <begin position="23"/>
        <end position="39"/>
    </location>
</feature>
<dbReference type="AlphaFoldDB" id="A0A9P5T6D7"/>
<feature type="compositionally biased region" description="Polar residues" evidence="1">
    <location>
        <begin position="57"/>
        <end position="88"/>
    </location>
</feature>
<evidence type="ECO:0000259" key="2">
    <source>
        <dbReference type="PROSITE" id="PS50048"/>
    </source>
</evidence>
<feature type="compositionally biased region" description="Polar residues" evidence="1">
    <location>
        <begin position="269"/>
        <end position="287"/>
    </location>
</feature>
<accession>A0A9P5T6D7</accession>
<dbReference type="GO" id="GO:0008270">
    <property type="term" value="F:zinc ion binding"/>
    <property type="evidence" value="ECO:0007669"/>
    <property type="project" value="InterPro"/>
</dbReference>
<dbReference type="PROSITE" id="PS50048">
    <property type="entry name" value="ZN2_CY6_FUNGAL_2"/>
    <property type="match status" value="1"/>
</dbReference>
<dbReference type="EMBL" id="WHVB01000013">
    <property type="protein sequence ID" value="KAF8477693.1"/>
    <property type="molecule type" value="Genomic_DNA"/>
</dbReference>
<dbReference type="PROSITE" id="PS00463">
    <property type="entry name" value="ZN2_CY6_FUNGAL_1"/>
    <property type="match status" value="1"/>
</dbReference>
<protein>
    <recommendedName>
        <fullName evidence="2">Zn(2)-C6 fungal-type domain-containing protein</fullName>
    </recommendedName>
</protein>
<comment type="caution">
    <text evidence="3">The sequence shown here is derived from an EMBL/GenBank/DDBJ whole genome shotgun (WGS) entry which is preliminary data.</text>
</comment>
<dbReference type="CDD" id="cd00067">
    <property type="entry name" value="GAL4"/>
    <property type="match status" value="1"/>
</dbReference>
<dbReference type="Gene3D" id="4.10.240.10">
    <property type="entry name" value="Zn(2)-C6 fungal-type DNA-binding domain"/>
    <property type="match status" value="1"/>
</dbReference>
<dbReference type="OrthoDB" id="39175at2759"/>
<organism evidence="3 4">
    <name type="scientific">Russula ochroleuca</name>
    <dbReference type="NCBI Taxonomy" id="152965"/>
    <lineage>
        <taxon>Eukaryota</taxon>
        <taxon>Fungi</taxon>
        <taxon>Dikarya</taxon>
        <taxon>Basidiomycota</taxon>
        <taxon>Agaricomycotina</taxon>
        <taxon>Agaricomycetes</taxon>
        <taxon>Russulales</taxon>
        <taxon>Russulaceae</taxon>
        <taxon>Russula</taxon>
    </lineage>
</organism>
<feature type="region of interest" description="Disordered" evidence="1">
    <location>
        <begin position="340"/>
        <end position="424"/>
    </location>
</feature>
<reference evidence="3" key="2">
    <citation type="journal article" date="2020" name="Nat. Commun.">
        <title>Large-scale genome sequencing of mycorrhizal fungi provides insights into the early evolution of symbiotic traits.</title>
        <authorList>
            <person name="Miyauchi S."/>
            <person name="Kiss E."/>
            <person name="Kuo A."/>
            <person name="Drula E."/>
            <person name="Kohler A."/>
            <person name="Sanchez-Garcia M."/>
            <person name="Morin E."/>
            <person name="Andreopoulos B."/>
            <person name="Barry K.W."/>
            <person name="Bonito G."/>
            <person name="Buee M."/>
            <person name="Carver A."/>
            <person name="Chen C."/>
            <person name="Cichocki N."/>
            <person name="Clum A."/>
            <person name="Culley D."/>
            <person name="Crous P.W."/>
            <person name="Fauchery L."/>
            <person name="Girlanda M."/>
            <person name="Hayes R.D."/>
            <person name="Keri Z."/>
            <person name="LaButti K."/>
            <person name="Lipzen A."/>
            <person name="Lombard V."/>
            <person name="Magnuson J."/>
            <person name="Maillard F."/>
            <person name="Murat C."/>
            <person name="Nolan M."/>
            <person name="Ohm R.A."/>
            <person name="Pangilinan J."/>
            <person name="Pereira M.F."/>
            <person name="Perotto S."/>
            <person name="Peter M."/>
            <person name="Pfister S."/>
            <person name="Riley R."/>
            <person name="Sitrit Y."/>
            <person name="Stielow J.B."/>
            <person name="Szollosi G."/>
            <person name="Zifcakova L."/>
            <person name="Stursova M."/>
            <person name="Spatafora J.W."/>
            <person name="Tedersoo L."/>
            <person name="Vaario L.M."/>
            <person name="Yamada A."/>
            <person name="Yan M."/>
            <person name="Wang P."/>
            <person name="Xu J."/>
            <person name="Bruns T."/>
            <person name="Baldrian P."/>
            <person name="Vilgalys R."/>
            <person name="Dunand C."/>
            <person name="Henrissat B."/>
            <person name="Grigoriev I.V."/>
            <person name="Hibbett D."/>
            <person name="Nagy L.G."/>
            <person name="Martin F.M."/>
        </authorList>
    </citation>
    <scope>NUCLEOTIDE SEQUENCE</scope>
    <source>
        <strain evidence="3">Prilba</strain>
    </source>
</reference>
<name>A0A9P5T6D7_9AGAM</name>